<dbReference type="InterPro" id="IPR044672">
    <property type="entry name" value="MOCS2A"/>
</dbReference>
<keyword evidence="1" id="KW-0547">Nucleotide-binding</keyword>
<dbReference type="GO" id="GO:0000166">
    <property type="term" value="F:nucleotide binding"/>
    <property type="evidence" value="ECO:0007669"/>
    <property type="project" value="UniProtKB-KW"/>
</dbReference>
<dbReference type="PANTHER" id="PTHR33359">
    <property type="entry name" value="MOLYBDOPTERIN SYNTHASE SULFUR CARRIER SUBUNIT"/>
    <property type="match status" value="1"/>
</dbReference>
<accession>A0A6S6WVD6</accession>
<dbReference type="CDD" id="cd00754">
    <property type="entry name" value="Ubl_MoaD"/>
    <property type="match status" value="1"/>
</dbReference>
<name>A0A6S6WVD6_9GAMM</name>
<reference evidence="4 5" key="1">
    <citation type="submission" date="2020-02" db="EMBL/GenBank/DDBJ databases">
        <authorList>
            <person name="Rodrigo-Torres L."/>
            <person name="Arahal R. D."/>
            <person name="Lucena T."/>
        </authorList>
    </citation>
    <scope>NUCLEOTIDE SEQUENCE [LARGE SCALE GENOMIC DNA]</scope>
    <source>
        <strain evidence="4 5">CECT 9734</strain>
    </source>
</reference>
<dbReference type="SUPFAM" id="SSF54285">
    <property type="entry name" value="MoaD/ThiS"/>
    <property type="match status" value="1"/>
</dbReference>
<keyword evidence="5" id="KW-1185">Reference proteome</keyword>
<evidence type="ECO:0000313" key="4">
    <source>
        <dbReference type="EMBL" id="CAB0151500.1"/>
    </source>
</evidence>
<sequence>MVKVKFFAALRERLQCAELDIDSQPSDSVAEIRHRLLQQHPSWRRELLDNDVLCAKNFTFVDLQAAVNPGDELAFFPPVTGG</sequence>
<dbReference type="RefSeq" id="WP_173920874.1">
    <property type="nucleotide sequence ID" value="NZ_CADCXY010000004.1"/>
</dbReference>
<protein>
    <recommendedName>
        <fullName evidence="3">Molybdopterin synthase sulfur carrier subunit</fullName>
    </recommendedName>
</protein>
<dbReference type="Gene3D" id="3.10.20.30">
    <property type="match status" value="1"/>
</dbReference>
<gene>
    <name evidence="4" type="primary">moaD</name>
    <name evidence="4" type="ORF">PSI9734_01887</name>
</gene>
<organism evidence="4 5">
    <name type="scientific">Pseudidiomarina piscicola</name>
    <dbReference type="NCBI Taxonomy" id="2614830"/>
    <lineage>
        <taxon>Bacteria</taxon>
        <taxon>Pseudomonadati</taxon>
        <taxon>Pseudomonadota</taxon>
        <taxon>Gammaproteobacteria</taxon>
        <taxon>Alteromonadales</taxon>
        <taxon>Idiomarinaceae</taxon>
        <taxon>Pseudidiomarina</taxon>
    </lineage>
</organism>
<dbReference type="AlphaFoldDB" id="A0A6S6WVD6"/>
<dbReference type="EMBL" id="CADCXY010000004">
    <property type="protein sequence ID" value="CAB0151500.1"/>
    <property type="molecule type" value="Genomic_DNA"/>
</dbReference>
<evidence type="ECO:0000256" key="2">
    <source>
        <dbReference type="ARBA" id="ARBA00024200"/>
    </source>
</evidence>
<proteinExistence type="inferred from homology"/>
<evidence type="ECO:0000256" key="3">
    <source>
        <dbReference type="ARBA" id="ARBA00024247"/>
    </source>
</evidence>
<dbReference type="GO" id="GO:1990133">
    <property type="term" value="C:molybdopterin adenylyltransferase complex"/>
    <property type="evidence" value="ECO:0007669"/>
    <property type="project" value="TreeGrafter"/>
</dbReference>
<dbReference type="Proteomes" id="UP000481517">
    <property type="component" value="Unassembled WGS sequence"/>
</dbReference>
<dbReference type="InterPro" id="IPR003749">
    <property type="entry name" value="ThiS/MoaD-like"/>
</dbReference>
<dbReference type="GO" id="GO:0006777">
    <property type="term" value="P:Mo-molybdopterin cofactor biosynthetic process"/>
    <property type="evidence" value="ECO:0007669"/>
    <property type="project" value="InterPro"/>
</dbReference>
<dbReference type="InterPro" id="IPR016155">
    <property type="entry name" value="Mopterin_synth/thiamin_S_b"/>
</dbReference>
<dbReference type="PANTHER" id="PTHR33359:SF1">
    <property type="entry name" value="MOLYBDOPTERIN SYNTHASE SULFUR CARRIER SUBUNIT"/>
    <property type="match status" value="1"/>
</dbReference>
<dbReference type="InterPro" id="IPR012675">
    <property type="entry name" value="Beta-grasp_dom_sf"/>
</dbReference>
<dbReference type="Pfam" id="PF02597">
    <property type="entry name" value="ThiS"/>
    <property type="match status" value="1"/>
</dbReference>
<evidence type="ECO:0000256" key="1">
    <source>
        <dbReference type="ARBA" id="ARBA00022741"/>
    </source>
</evidence>
<comment type="similarity">
    <text evidence="2">Belongs to the MoaD family.</text>
</comment>
<evidence type="ECO:0000313" key="5">
    <source>
        <dbReference type="Proteomes" id="UP000481517"/>
    </source>
</evidence>